<dbReference type="RefSeq" id="WP_134849539.1">
    <property type="nucleotide sequence ID" value="NZ_CP197400.1"/>
</dbReference>
<keyword evidence="2" id="KW-1185">Reference proteome</keyword>
<comment type="caution">
    <text evidence="1">The sequence shown here is derived from an EMBL/GenBank/DDBJ whole genome shotgun (WGS) entry which is preliminary data.</text>
</comment>
<dbReference type="EMBL" id="SPNC01000040">
    <property type="protein sequence ID" value="TFH95726.1"/>
    <property type="molecule type" value="Genomic_DNA"/>
</dbReference>
<name>A0A4Y8WPV1_9PORP</name>
<accession>A0A4Y8WPV1</accession>
<reference evidence="1 2" key="1">
    <citation type="submission" date="2019-03" db="EMBL/GenBank/DDBJ databases">
        <title>Porphyromonas levii Isolated from the Uterus of Dairy Cows.</title>
        <authorList>
            <person name="Francis A.M."/>
        </authorList>
    </citation>
    <scope>NUCLEOTIDE SEQUENCE [LARGE SCALE GENOMIC DNA]</scope>
    <source>
        <strain evidence="1 2">AF5678</strain>
    </source>
</reference>
<dbReference type="AlphaFoldDB" id="A0A4Y8WPV1"/>
<evidence type="ECO:0000313" key="2">
    <source>
        <dbReference type="Proteomes" id="UP000297225"/>
    </source>
</evidence>
<dbReference type="OrthoDB" id="10019060at2"/>
<dbReference type="STRING" id="1122973.GCA_000379925_00266"/>
<dbReference type="Proteomes" id="UP000297225">
    <property type="component" value="Unassembled WGS sequence"/>
</dbReference>
<protein>
    <submittedName>
        <fullName evidence="1">Uncharacterized protein</fullName>
    </submittedName>
</protein>
<organism evidence="1 2">
    <name type="scientific">Porphyromonas levii</name>
    <dbReference type="NCBI Taxonomy" id="28114"/>
    <lineage>
        <taxon>Bacteria</taxon>
        <taxon>Pseudomonadati</taxon>
        <taxon>Bacteroidota</taxon>
        <taxon>Bacteroidia</taxon>
        <taxon>Bacteroidales</taxon>
        <taxon>Porphyromonadaceae</taxon>
        <taxon>Porphyromonas</taxon>
    </lineage>
</organism>
<evidence type="ECO:0000313" key="1">
    <source>
        <dbReference type="EMBL" id="TFH95726.1"/>
    </source>
</evidence>
<sequence>MRRATIWSTLLLIMVLVSCGGKKSHDHLFIDIKDIATEDSLWYLYTYGTHDITIDTISVSGKGRIDWDKALDLDTLDMLLLYDSEGLLQLPLLPSRTGNISAKISNNEVVLEGVQEVDSILSWYRAKEQGMEQLLSFLNQYQSNSIAFIMVSDAIQRDKGGECTEELVAIQSRLSNTYTDMVDLLGFSDIATGAADEQLVPYGFRIAGKEETKPFKELIGKRALMVINVMELTPEDSVAYMQQKKYLSRLDSLGLLSYNVLLNDELPKGIKKGANAHFLVDSIGYAVEYIRDNHIHHVPIYMLVDSTRQVWRTWEVADSLVQFIKEYKNVGRRVD</sequence>
<dbReference type="PROSITE" id="PS51257">
    <property type="entry name" value="PROKAR_LIPOPROTEIN"/>
    <property type="match status" value="1"/>
</dbReference>
<gene>
    <name evidence="1" type="ORF">E4P47_03840</name>
</gene>
<proteinExistence type="predicted"/>